<comment type="caution">
    <text evidence="1">The sequence shown here is derived from an EMBL/GenBank/DDBJ whole genome shotgun (WGS) entry which is preliminary data.</text>
</comment>
<evidence type="ECO:0000313" key="2">
    <source>
        <dbReference type="Proteomes" id="UP000239576"/>
    </source>
</evidence>
<dbReference type="Proteomes" id="UP000239576">
    <property type="component" value="Unassembled WGS sequence"/>
</dbReference>
<name>A0A2T1EB33_9CYAN</name>
<protein>
    <submittedName>
        <fullName evidence="1">Uncharacterized protein</fullName>
    </submittedName>
</protein>
<accession>A0A2T1EB33</accession>
<gene>
    <name evidence="1" type="ORF">C7B82_10140</name>
</gene>
<organism evidence="1 2">
    <name type="scientific">Stenomitos frigidus ULC18</name>
    <dbReference type="NCBI Taxonomy" id="2107698"/>
    <lineage>
        <taxon>Bacteria</taxon>
        <taxon>Bacillati</taxon>
        <taxon>Cyanobacteriota</taxon>
        <taxon>Cyanophyceae</taxon>
        <taxon>Leptolyngbyales</taxon>
        <taxon>Leptolyngbyaceae</taxon>
        <taxon>Stenomitos</taxon>
    </lineage>
</organism>
<proteinExistence type="predicted"/>
<reference evidence="2" key="1">
    <citation type="submission" date="2018-02" db="EMBL/GenBank/DDBJ databases">
        <authorList>
            <person name="Moore K."/>
            <person name="Momper L."/>
        </authorList>
    </citation>
    <scope>NUCLEOTIDE SEQUENCE [LARGE SCALE GENOMIC DNA]</scope>
    <source>
        <strain evidence="2">ULC18</strain>
    </source>
</reference>
<evidence type="ECO:0000313" key="1">
    <source>
        <dbReference type="EMBL" id="PSB29903.1"/>
    </source>
</evidence>
<dbReference type="AlphaFoldDB" id="A0A2T1EB33"/>
<keyword evidence="2" id="KW-1185">Reference proteome</keyword>
<dbReference type="EMBL" id="PVWK01000057">
    <property type="protein sequence ID" value="PSB29903.1"/>
    <property type="molecule type" value="Genomic_DNA"/>
</dbReference>
<sequence>MMHSLALQWLAFEASALAECSVLERALYKRAFYAGALGMLAELQADSEARRCESLGQDGGDECKEMMCDREVIE</sequence>
<reference evidence="1 2" key="2">
    <citation type="submission" date="2018-03" db="EMBL/GenBank/DDBJ databases">
        <title>The ancient ancestry and fast evolution of plastids.</title>
        <authorList>
            <person name="Moore K.R."/>
            <person name="Magnabosco C."/>
            <person name="Momper L."/>
            <person name="Gold D.A."/>
            <person name="Bosak T."/>
            <person name="Fournier G.P."/>
        </authorList>
    </citation>
    <scope>NUCLEOTIDE SEQUENCE [LARGE SCALE GENOMIC DNA]</scope>
    <source>
        <strain evidence="1 2">ULC18</strain>
    </source>
</reference>